<accession>A0A9D2EEB1</accession>
<dbReference type="Pfam" id="PF01738">
    <property type="entry name" value="DLH"/>
    <property type="match status" value="1"/>
</dbReference>
<dbReference type="SUPFAM" id="SSF53474">
    <property type="entry name" value="alpha/beta-Hydrolases"/>
    <property type="match status" value="1"/>
</dbReference>
<protein>
    <submittedName>
        <fullName evidence="2">Dienelactone hydrolase family protein</fullName>
    </submittedName>
</protein>
<name>A0A9D2EEB1_9MICO</name>
<gene>
    <name evidence="2" type="ORF">H9815_08055</name>
</gene>
<organism evidence="2 3">
    <name type="scientific">Candidatus Ruania gallistercoris</name>
    <dbReference type="NCBI Taxonomy" id="2838746"/>
    <lineage>
        <taxon>Bacteria</taxon>
        <taxon>Bacillati</taxon>
        <taxon>Actinomycetota</taxon>
        <taxon>Actinomycetes</taxon>
        <taxon>Micrococcales</taxon>
        <taxon>Ruaniaceae</taxon>
        <taxon>Ruania</taxon>
    </lineage>
</organism>
<evidence type="ECO:0000259" key="1">
    <source>
        <dbReference type="Pfam" id="PF01738"/>
    </source>
</evidence>
<dbReference type="GO" id="GO:0016787">
    <property type="term" value="F:hydrolase activity"/>
    <property type="evidence" value="ECO:0007669"/>
    <property type="project" value="UniProtKB-KW"/>
</dbReference>
<keyword evidence="2" id="KW-0378">Hydrolase</keyword>
<dbReference type="InterPro" id="IPR002925">
    <property type="entry name" value="Dienelactn_hydro"/>
</dbReference>
<dbReference type="PANTHER" id="PTHR46623:SF6">
    <property type="entry name" value="ALPHA_BETA-HYDROLASES SUPERFAMILY PROTEIN"/>
    <property type="match status" value="1"/>
</dbReference>
<dbReference type="Gene3D" id="3.40.50.1820">
    <property type="entry name" value="alpha/beta hydrolase"/>
    <property type="match status" value="1"/>
</dbReference>
<dbReference type="InterPro" id="IPR051049">
    <property type="entry name" value="Dienelactone_hydrolase-like"/>
</dbReference>
<dbReference type="Proteomes" id="UP000824037">
    <property type="component" value="Unassembled WGS sequence"/>
</dbReference>
<dbReference type="InterPro" id="IPR029058">
    <property type="entry name" value="AB_hydrolase_fold"/>
</dbReference>
<dbReference type="AlphaFoldDB" id="A0A9D2EEB1"/>
<proteinExistence type="predicted"/>
<sequence>MSSDILTLPTESGDLPVHRWLPPSGTGPGVLVLQEIFGVSEYIRSRAADLAAAGYVVFAPELYWRLPQAQVGEDDVTGGMALAQQLPWEDALADARTTMDALRAAPEATGPIGLVGFCYGGGLAFNLAAQTVPDALVSYYGSALPTLLPLAREVTAPSLHHFGTADQFIPAETVQQIRDAVSAGHPRVQFFTYDGAGHAFDNPSPQFHHEQAAALAWQRTLAFLGAHLNPA</sequence>
<reference evidence="2" key="1">
    <citation type="journal article" date="2021" name="PeerJ">
        <title>Extensive microbial diversity within the chicken gut microbiome revealed by metagenomics and culture.</title>
        <authorList>
            <person name="Gilroy R."/>
            <person name="Ravi A."/>
            <person name="Getino M."/>
            <person name="Pursley I."/>
            <person name="Horton D.L."/>
            <person name="Alikhan N.F."/>
            <person name="Baker D."/>
            <person name="Gharbi K."/>
            <person name="Hall N."/>
            <person name="Watson M."/>
            <person name="Adriaenssens E.M."/>
            <person name="Foster-Nyarko E."/>
            <person name="Jarju S."/>
            <person name="Secka A."/>
            <person name="Antonio M."/>
            <person name="Oren A."/>
            <person name="Chaudhuri R.R."/>
            <person name="La Ragione R."/>
            <person name="Hildebrand F."/>
            <person name="Pallen M.J."/>
        </authorList>
    </citation>
    <scope>NUCLEOTIDE SEQUENCE</scope>
    <source>
        <strain evidence="2">ChiGjej4B4-7305</strain>
    </source>
</reference>
<dbReference type="EMBL" id="DXBY01000137">
    <property type="protein sequence ID" value="HIZ35717.1"/>
    <property type="molecule type" value="Genomic_DNA"/>
</dbReference>
<evidence type="ECO:0000313" key="2">
    <source>
        <dbReference type="EMBL" id="HIZ35717.1"/>
    </source>
</evidence>
<evidence type="ECO:0000313" key="3">
    <source>
        <dbReference type="Proteomes" id="UP000824037"/>
    </source>
</evidence>
<dbReference type="PANTHER" id="PTHR46623">
    <property type="entry name" value="CARBOXYMETHYLENEBUTENOLIDASE-RELATED"/>
    <property type="match status" value="1"/>
</dbReference>
<feature type="domain" description="Dienelactone hydrolase" evidence="1">
    <location>
        <begin position="25"/>
        <end position="227"/>
    </location>
</feature>
<reference evidence="2" key="2">
    <citation type="submission" date="2021-04" db="EMBL/GenBank/DDBJ databases">
        <authorList>
            <person name="Gilroy R."/>
        </authorList>
    </citation>
    <scope>NUCLEOTIDE SEQUENCE</scope>
    <source>
        <strain evidence="2">ChiGjej4B4-7305</strain>
    </source>
</reference>
<comment type="caution">
    <text evidence="2">The sequence shown here is derived from an EMBL/GenBank/DDBJ whole genome shotgun (WGS) entry which is preliminary data.</text>
</comment>